<evidence type="ECO:0000256" key="1">
    <source>
        <dbReference type="ARBA" id="ARBA00022723"/>
    </source>
</evidence>
<evidence type="ECO:0000256" key="2">
    <source>
        <dbReference type="ARBA" id="ARBA00022771"/>
    </source>
</evidence>
<evidence type="ECO:0000259" key="6">
    <source>
        <dbReference type="PROSITE" id="PS50016"/>
    </source>
</evidence>
<evidence type="ECO:0000313" key="7">
    <source>
        <dbReference type="EMBL" id="WVO21454.1"/>
    </source>
</evidence>
<dbReference type="PROSITE" id="PS01359">
    <property type="entry name" value="ZF_PHD_1"/>
    <property type="match status" value="1"/>
</dbReference>
<protein>
    <recommendedName>
        <fullName evidence="6">PHD-type domain-containing protein</fullName>
    </recommendedName>
</protein>
<feature type="compositionally biased region" description="Basic and acidic residues" evidence="5">
    <location>
        <begin position="190"/>
        <end position="199"/>
    </location>
</feature>
<name>A0ABZ2AT75_9TREE</name>
<evidence type="ECO:0000313" key="8">
    <source>
        <dbReference type="Proteomes" id="UP001432216"/>
    </source>
</evidence>
<keyword evidence="2 4" id="KW-0863">Zinc-finger</keyword>
<dbReference type="InterPro" id="IPR013083">
    <property type="entry name" value="Znf_RING/FYVE/PHD"/>
</dbReference>
<dbReference type="PANTHER" id="PTHR47636:SF1">
    <property type="entry name" value="TRANSCRIPTIONAL REGULATORY PROTEIN RCO1"/>
    <property type="match status" value="1"/>
</dbReference>
<dbReference type="Pfam" id="PF00628">
    <property type="entry name" value="PHD"/>
    <property type="match status" value="1"/>
</dbReference>
<reference evidence="7 8" key="1">
    <citation type="submission" date="2024-01" db="EMBL/GenBank/DDBJ databases">
        <title>Comparative genomics of Cryptococcus and Kwoniella reveals pathogenesis evolution and contrasting modes of karyotype evolution via chromosome fusion or intercentromeric recombination.</title>
        <authorList>
            <person name="Coelho M.A."/>
            <person name="David-Palma M."/>
            <person name="Shea T."/>
            <person name="Bowers K."/>
            <person name="McGinley-Smith S."/>
            <person name="Mohammad A.W."/>
            <person name="Gnirke A."/>
            <person name="Yurkov A.M."/>
            <person name="Nowrousian M."/>
            <person name="Sun S."/>
            <person name="Cuomo C.A."/>
            <person name="Heitman J."/>
        </authorList>
    </citation>
    <scope>NUCLEOTIDE SEQUENCE [LARGE SCALE GENOMIC DNA]</scope>
    <source>
        <strain evidence="7 8">7685027</strain>
    </source>
</reference>
<dbReference type="Gene3D" id="3.30.40.10">
    <property type="entry name" value="Zinc/RING finger domain, C3HC4 (zinc finger)"/>
    <property type="match status" value="1"/>
</dbReference>
<dbReference type="RefSeq" id="XP_064720693.1">
    <property type="nucleotide sequence ID" value="XM_064864621.1"/>
</dbReference>
<feature type="region of interest" description="Disordered" evidence="5">
    <location>
        <begin position="148"/>
        <end position="202"/>
    </location>
</feature>
<proteinExistence type="predicted"/>
<sequence length="327" mass="35444">MQSSSNIVPDTKMVDADQHPEAGPANGEASRASTPLTIMSATEDPQPSVGSKRRKQSEESFSASARTTRSRRQTPSKMSSSTPITTISWKKGKSPAGPLSILVPPSNGQIPEASQNVISSKATSPALDSDLALAVDADSIRREAAAGYESRLRARQPGNAKRDGGQRMGISASGRDVRIGGSTRQAAQQSKKDKGKGKSDVQPNQDFCSACRGIGRFLCCDGCPRSFHFMCLEPPLKLDELPSEEMWLCKQCRSEKAKAEGAALVSEVEIPAVPAVFRAICKKIEEENPEQFRLPADILKRREPRLTERGFWKIATLSVFVMGVKEK</sequence>
<dbReference type="SMART" id="SM00249">
    <property type="entry name" value="PHD"/>
    <property type="match status" value="1"/>
</dbReference>
<feature type="compositionally biased region" description="Polar residues" evidence="5">
    <location>
        <begin position="31"/>
        <end position="49"/>
    </location>
</feature>
<dbReference type="InterPro" id="IPR052819">
    <property type="entry name" value="Chromatin_regulatory_protein"/>
</dbReference>
<dbReference type="PANTHER" id="PTHR47636">
    <property type="entry name" value="TRANSCRIPTIONAL REGULATORY PROTEIN RCO1"/>
    <property type="match status" value="1"/>
</dbReference>
<evidence type="ECO:0000256" key="5">
    <source>
        <dbReference type="SAM" id="MobiDB-lite"/>
    </source>
</evidence>
<evidence type="ECO:0000256" key="4">
    <source>
        <dbReference type="PROSITE-ProRule" id="PRU00146"/>
    </source>
</evidence>
<feature type="compositionally biased region" description="Polar residues" evidence="5">
    <location>
        <begin position="75"/>
        <end position="88"/>
    </location>
</feature>
<dbReference type="SUPFAM" id="SSF57903">
    <property type="entry name" value="FYVE/PHD zinc finger"/>
    <property type="match status" value="1"/>
</dbReference>
<organism evidence="7 8">
    <name type="scientific">Cryptococcus decagattii</name>
    <dbReference type="NCBI Taxonomy" id="1859122"/>
    <lineage>
        <taxon>Eukaryota</taxon>
        <taxon>Fungi</taxon>
        <taxon>Dikarya</taxon>
        <taxon>Basidiomycota</taxon>
        <taxon>Agaricomycotina</taxon>
        <taxon>Tremellomycetes</taxon>
        <taxon>Tremellales</taxon>
        <taxon>Cryptococcaceae</taxon>
        <taxon>Cryptococcus</taxon>
        <taxon>Cryptococcus gattii species complex</taxon>
    </lineage>
</organism>
<dbReference type="PROSITE" id="PS50016">
    <property type="entry name" value="ZF_PHD_2"/>
    <property type="match status" value="1"/>
</dbReference>
<feature type="compositionally biased region" description="Polar residues" evidence="5">
    <location>
        <begin position="106"/>
        <end position="123"/>
    </location>
</feature>
<evidence type="ECO:0000256" key="3">
    <source>
        <dbReference type="ARBA" id="ARBA00022833"/>
    </source>
</evidence>
<feature type="domain" description="PHD-type" evidence="6">
    <location>
        <begin position="205"/>
        <end position="255"/>
    </location>
</feature>
<keyword evidence="8" id="KW-1185">Reference proteome</keyword>
<gene>
    <name evidence="7" type="ORF">IAS62_002763</name>
</gene>
<dbReference type="InterPro" id="IPR001965">
    <property type="entry name" value="Znf_PHD"/>
</dbReference>
<accession>A0ABZ2AT75</accession>
<feature type="region of interest" description="Disordered" evidence="5">
    <location>
        <begin position="1"/>
        <end position="124"/>
    </location>
</feature>
<dbReference type="InterPro" id="IPR019786">
    <property type="entry name" value="Zinc_finger_PHD-type_CS"/>
</dbReference>
<dbReference type="InterPro" id="IPR011011">
    <property type="entry name" value="Znf_FYVE_PHD"/>
</dbReference>
<dbReference type="InterPro" id="IPR019787">
    <property type="entry name" value="Znf_PHD-finger"/>
</dbReference>
<dbReference type="GeneID" id="89989536"/>
<dbReference type="CDD" id="cd15535">
    <property type="entry name" value="PHD1_Rco1"/>
    <property type="match status" value="1"/>
</dbReference>
<dbReference type="EMBL" id="CP143809">
    <property type="protein sequence ID" value="WVO21454.1"/>
    <property type="molecule type" value="Genomic_DNA"/>
</dbReference>
<dbReference type="Proteomes" id="UP001432216">
    <property type="component" value="Chromosome 4"/>
</dbReference>
<keyword evidence="3" id="KW-0862">Zinc</keyword>
<keyword evidence="1" id="KW-0479">Metal-binding</keyword>